<evidence type="ECO:0000313" key="2">
    <source>
        <dbReference type="Proteomes" id="UP000308133"/>
    </source>
</evidence>
<name>A0A4U7B471_9PEZI</name>
<reference evidence="1 2" key="1">
    <citation type="submission" date="2018-02" db="EMBL/GenBank/DDBJ databases">
        <title>Draft genome sequences of Elsinoe sp., causing black scab on jojoba.</title>
        <authorList>
            <person name="Stodart B."/>
            <person name="Jeffress S."/>
            <person name="Ash G."/>
            <person name="Arun Chinnappa K."/>
        </authorList>
    </citation>
    <scope>NUCLEOTIDE SEQUENCE [LARGE SCALE GENOMIC DNA]</scope>
    <source>
        <strain evidence="1 2">Hillstone_2</strain>
    </source>
</reference>
<dbReference type="EMBL" id="PTQR01000014">
    <property type="protein sequence ID" value="TKX26133.1"/>
    <property type="molecule type" value="Genomic_DNA"/>
</dbReference>
<comment type="caution">
    <text evidence="1">The sequence shown here is derived from an EMBL/GenBank/DDBJ whole genome shotgun (WGS) entry which is preliminary data.</text>
</comment>
<evidence type="ECO:0008006" key="3">
    <source>
        <dbReference type="Google" id="ProtNLM"/>
    </source>
</evidence>
<sequence length="202" mass="22600">MRTAEPIMGALELDAISYSQDETIAVTRDYYDFLTKMYLPDSLILHPPKDGWPTIQGGIPGFEKNDTVLGLLRHLPYIRGEQESHGAGETLLGDWQELFTMRDYGDGLKICSEPGDYIDQPEAIPSSVIGLCYGGGNNECFLLDTDFGIIYYCESPYELDEEYSMKSVRDDPTRWSNEVEAEWRLSGGKAGLPGPFVISSTY</sequence>
<accession>A0A4U7B471</accession>
<protein>
    <recommendedName>
        <fullName evidence="3">SMI1/KNR4 family protein</fullName>
    </recommendedName>
</protein>
<gene>
    <name evidence="1" type="ORF">C1H76_1485</name>
</gene>
<evidence type="ECO:0000313" key="1">
    <source>
        <dbReference type="EMBL" id="TKX26133.1"/>
    </source>
</evidence>
<dbReference type="Proteomes" id="UP000308133">
    <property type="component" value="Unassembled WGS sequence"/>
</dbReference>
<dbReference type="AlphaFoldDB" id="A0A4U7B471"/>
<organism evidence="1 2">
    <name type="scientific">Elsinoe australis</name>
    <dbReference type="NCBI Taxonomy" id="40998"/>
    <lineage>
        <taxon>Eukaryota</taxon>
        <taxon>Fungi</taxon>
        <taxon>Dikarya</taxon>
        <taxon>Ascomycota</taxon>
        <taxon>Pezizomycotina</taxon>
        <taxon>Dothideomycetes</taxon>
        <taxon>Dothideomycetidae</taxon>
        <taxon>Myriangiales</taxon>
        <taxon>Elsinoaceae</taxon>
        <taxon>Elsinoe</taxon>
    </lineage>
</organism>
<proteinExistence type="predicted"/>